<name>R3WBM0_9ENTE</name>
<accession>R3WBM0</accession>
<proteinExistence type="predicted"/>
<evidence type="ECO:0000313" key="3">
    <source>
        <dbReference type="Proteomes" id="UP000013785"/>
    </source>
</evidence>
<dbReference type="SUPFAM" id="SSF55729">
    <property type="entry name" value="Acyl-CoA N-acyltransferases (Nat)"/>
    <property type="match status" value="1"/>
</dbReference>
<evidence type="ECO:0000313" key="2">
    <source>
        <dbReference type="EMBL" id="EOL45321.1"/>
    </source>
</evidence>
<dbReference type="InterPro" id="IPR016181">
    <property type="entry name" value="Acyl_CoA_acyltransferase"/>
</dbReference>
<dbReference type="PROSITE" id="PS51186">
    <property type="entry name" value="GNAT"/>
    <property type="match status" value="1"/>
</dbReference>
<protein>
    <recommendedName>
        <fullName evidence="1">N-acetyltransferase domain-containing protein</fullName>
    </recommendedName>
</protein>
<dbReference type="EMBL" id="AJAT01000012">
    <property type="protein sequence ID" value="EOL45321.1"/>
    <property type="molecule type" value="Genomic_DNA"/>
</dbReference>
<dbReference type="RefSeq" id="WP_010767879.1">
    <property type="nucleotide sequence ID" value="NZ_ASWE01000003.1"/>
</dbReference>
<dbReference type="eggNOG" id="COG0456">
    <property type="taxonomic scope" value="Bacteria"/>
</dbReference>
<gene>
    <name evidence="2" type="ORF">UC3_01211</name>
</gene>
<organism evidence="2 3">
    <name type="scientific">Enterococcus phoeniculicola ATCC BAA-412</name>
    <dbReference type="NCBI Taxonomy" id="1158610"/>
    <lineage>
        <taxon>Bacteria</taxon>
        <taxon>Bacillati</taxon>
        <taxon>Bacillota</taxon>
        <taxon>Bacilli</taxon>
        <taxon>Lactobacillales</taxon>
        <taxon>Enterococcaceae</taxon>
        <taxon>Enterococcus</taxon>
    </lineage>
</organism>
<dbReference type="GO" id="GO:0016747">
    <property type="term" value="F:acyltransferase activity, transferring groups other than amino-acyl groups"/>
    <property type="evidence" value="ECO:0007669"/>
    <property type="project" value="InterPro"/>
</dbReference>
<dbReference type="AlphaFoldDB" id="R3WBM0"/>
<reference evidence="2 3" key="1">
    <citation type="submission" date="2013-02" db="EMBL/GenBank/DDBJ databases">
        <title>The Genome Sequence of Enterococcus phoeniculicola BAA-412.</title>
        <authorList>
            <consortium name="The Broad Institute Genome Sequencing Platform"/>
            <consortium name="The Broad Institute Genome Sequencing Center for Infectious Disease"/>
            <person name="Earl A.M."/>
            <person name="Gilmore M.S."/>
            <person name="Lebreton F."/>
            <person name="Walker B."/>
            <person name="Young S.K."/>
            <person name="Zeng Q."/>
            <person name="Gargeya S."/>
            <person name="Fitzgerald M."/>
            <person name="Haas B."/>
            <person name="Abouelleil A."/>
            <person name="Alvarado L."/>
            <person name="Arachchi H.M."/>
            <person name="Berlin A.M."/>
            <person name="Chapman S.B."/>
            <person name="Dewar J."/>
            <person name="Goldberg J."/>
            <person name="Griggs A."/>
            <person name="Gujja S."/>
            <person name="Hansen M."/>
            <person name="Howarth C."/>
            <person name="Imamovic A."/>
            <person name="Larimer J."/>
            <person name="McCowan C."/>
            <person name="Murphy C."/>
            <person name="Neiman D."/>
            <person name="Pearson M."/>
            <person name="Priest M."/>
            <person name="Roberts A."/>
            <person name="Saif S."/>
            <person name="Shea T."/>
            <person name="Sisk P."/>
            <person name="Sykes S."/>
            <person name="Wortman J."/>
            <person name="Nusbaum C."/>
            <person name="Birren B."/>
        </authorList>
    </citation>
    <scope>NUCLEOTIDE SEQUENCE [LARGE SCALE GENOMIC DNA]</scope>
    <source>
        <strain evidence="2 3">ATCC BAA-412</strain>
    </source>
</reference>
<dbReference type="Pfam" id="PF00583">
    <property type="entry name" value="Acetyltransf_1"/>
    <property type="match status" value="1"/>
</dbReference>
<dbReference type="HOGENOM" id="CLU_111226_4_1_9"/>
<feature type="domain" description="N-acetyltransferase" evidence="1">
    <location>
        <begin position="2"/>
        <end position="150"/>
    </location>
</feature>
<dbReference type="CDD" id="cd04301">
    <property type="entry name" value="NAT_SF"/>
    <property type="match status" value="1"/>
</dbReference>
<dbReference type="STRING" id="154621.RV11_GL002108"/>
<dbReference type="Gene3D" id="3.40.630.30">
    <property type="match status" value="1"/>
</dbReference>
<comment type="caution">
    <text evidence="2">The sequence shown here is derived from an EMBL/GenBank/DDBJ whole genome shotgun (WGS) entry which is preliminary data.</text>
</comment>
<dbReference type="OrthoDB" id="9127144at2"/>
<dbReference type="Proteomes" id="UP000013785">
    <property type="component" value="Unassembled WGS sequence"/>
</dbReference>
<keyword evidence="3" id="KW-1185">Reference proteome</keyword>
<evidence type="ECO:0000259" key="1">
    <source>
        <dbReference type="PROSITE" id="PS51186"/>
    </source>
</evidence>
<dbReference type="PATRIC" id="fig|1158610.3.peg.1186"/>
<dbReference type="InterPro" id="IPR000182">
    <property type="entry name" value="GNAT_dom"/>
</dbReference>
<sequence length="150" mass="17705">MIHLTEINQKNYKVCAKLHVEKTQENFVAPNWYSLLEAKFEEDRKAFGIYEEEEMVGFLMFSYYPADESYPKDSWWIERFMIDSRFQNKGFGKKGLQKALEWFDKEYKETELRISAVEGNTIAQNLYEQVGFVMTGEKVDGEIVLLKSVN</sequence>